<proteinExistence type="predicted"/>
<dbReference type="EMBL" id="CP037452">
    <property type="protein sequence ID" value="QDV51658.1"/>
    <property type="molecule type" value="Genomic_DNA"/>
</dbReference>
<gene>
    <name evidence="1" type="ORF">Enr17x_37150</name>
</gene>
<evidence type="ECO:0000313" key="1">
    <source>
        <dbReference type="EMBL" id="QDV51658.1"/>
    </source>
</evidence>
<sequence length="67" mass="7890">MDISDFFEFLPRNRARAVCFYQTLSIDRIIQANSQGTQVSEFRVEFSHHVAMRHHCGKSLFQKTLDK</sequence>
<protein>
    <submittedName>
        <fullName evidence="1">Uncharacterized protein</fullName>
    </submittedName>
</protein>
<dbReference type="KEGG" id="gfm:Enr17x_37150"/>
<reference evidence="1 2" key="1">
    <citation type="submission" date="2019-03" db="EMBL/GenBank/DDBJ databases">
        <title>Deep-cultivation of Planctomycetes and their phenomic and genomic characterization uncovers novel biology.</title>
        <authorList>
            <person name="Wiegand S."/>
            <person name="Jogler M."/>
            <person name="Boedeker C."/>
            <person name="Pinto D."/>
            <person name="Vollmers J."/>
            <person name="Rivas-Marin E."/>
            <person name="Kohn T."/>
            <person name="Peeters S.H."/>
            <person name="Heuer A."/>
            <person name="Rast P."/>
            <person name="Oberbeckmann S."/>
            <person name="Bunk B."/>
            <person name="Jeske O."/>
            <person name="Meyerdierks A."/>
            <person name="Storesund J.E."/>
            <person name="Kallscheuer N."/>
            <person name="Luecker S."/>
            <person name="Lage O.M."/>
            <person name="Pohl T."/>
            <person name="Merkel B.J."/>
            <person name="Hornburger P."/>
            <person name="Mueller R.-W."/>
            <person name="Bruemmer F."/>
            <person name="Labrenz M."/>
            <person name="Spormann A.M."/>
            <person name="Op den Camp H."/>
            <person name="Overmann J."/>
            <person name="Amann R."/>
            <person name="Jetten M.S.M."/>
            <person name="Mascher T."/>
            <person name="Medema M.H."/>
            <person name="Devos D.P."/>
            <person name="Kaster A.-K."/>
            <person name="Ovreas L."/>
            <person name="Rohde M."/>
            <person name="Galperin M.Y."/>
            <person name="Jogler C."/>
        </authorList>
    </citation>
    <scope>NUCLEOTIDE SEQUENCE [LARGE SCALE GENOMIC DNA]</scope>
    <source>
        <strain evidence="1 2">Enr17</strain>
    </source>
</reference>
<dbReference type="Proteomes" id="UP000318313">
    <property type="component" value="Chromosome"/>
</dbReference>
<dbReference type="AlphaFoldDB" id="A0A518IF19"/>
<accession>A0A518IF19</accession>
<keyword evidence="2" id="KW-1185">Reference proteome</keyword>
<organism evidence="1 2">
    <name type="scientific">Gimesia fumaroli</name>
    <dbReference type="NCBI Taxonomy" id="2527976"/>
    <lineage>
        <taxon>Bacteria</taxon>
        <taxon>Pseudomonadati</taxon>
        <taxon>Planctomycetota</taxon>
        <taxon>Planctomycetia</taxon>
        <taxon>Planctomycetales</taxon>
        <taxon>Planctomycetaceae</taxon>
        <taxon>Gimesia</taxon>
    </lineage>
</organism>
<evidence type="ECO:0000313" key="2">
    <source>
        <dbReference type="Proteomes" id="UP000318313"/>
    </source>
</evidence>
<name>A0A518IF19_9PLAN</name>